<reference evidence="3" key="1">
    <citation type="submission" date="2017-02" db="UniProtKB">
        <authorList>
            <consortium name="WormBaseParasite"/>
        </authorList>
    </citation>
    <scope>IDENTIFICATION</scope>
</reference>
<dbReference type="EMBL" id="UYYF01004536">
    <property type="protein sequence ID" value="VDN05172.1"/>
    <property type="molecule type" value="Genomic_DNA"/>
</dbReference>
<dbReference type="WBParaSite" id="TCLT_0000770101-mRNA-1">
    <property type="protein sequence ID" value="TCLT_0000770101-mRNA-1"/>
    <property type="gene ID" value="TCLT_0000770101"/>
</dbReference>
<organism evidence="3">
    <name type="scientific">Thelazia callipaeda</name>
    <name type="common">Oriental eyeworm</name>
    <name type="synonym">Parasitic nematode</name>
    <dbReference type="NCBI Taxonomy" id="103827"/>
    <lineage>
        <taxon>Eukaryota</taxon>
        <taxon>Metazoa</taxon>
        <taxon>Ecdysozoa</taxon>
        <taxon>Nematoda</taxon>
        <taxon>Chromadorea</taxon>
        <taxon>Rhabditida</taxon>
        <taxon>Spirurina</taxon>
        <taxon>Spiruromorpha</taxon>
        <taxon>Thelazioidea</taxon>
        <taxon>Thelaziidae</taxon>
        <taxon>Thelazia</taxon>
    </lineage>
</organism>
<accession>A0A0N5D422</accession>
<protein>
    <submittedName>
        <fullName evidence="1 3">Uncharacterized protein</fullName>
    </submittedName>
</protein>
<dbReference type="AlphaFoldDB" id="A0A0N5D422"/>
<evidence type="ECO:0000313" key="3">
    <source>
        <dbReference type="WBParaSite" id="TCLT_0000770101-mRNA-1"/>
    </source>
</evidence>
<evidence type="ECO:0000313" key="2">
    <source>
        <dbReference type="Proteomes" id="UP000276776"/>
    </source>
</evidence>
<proteinExistence type="predicted"/>
<name>A0A0N5D422_THECL</name>
<sequence length="38" mass="4440">MVTITVDMLAADVINYIHYMGRHVNTVKKLTLKFYKVL</sequence>
<gene>
    <name evidence="1" type="ORF">TCLT_LOCUS7690</name>
</gene>
<keyword evidence="2" id="KW-1185">Reference proteome</keyword>
<reference evidence="1 2" key="2">
    <citation type="submission" date="2018-11" db="EMBL/GenBank/DDBJ databases">
        <authorList>
            <consortium name="Pathogen Informatics"/>
        </authorList>
    </citation>
    <scope>NUCLEOTIDE SEQUENCE [LARGE SCALE GENOMIC DNA]</scope>
</reference>
<evidence type="ECO:0000313" key="1">
    <source>
        <dbReference type="EMBL" id="VDN05172.1"/>
    </source>
</evidence>
<dbReference type="OrthoDB" id="5872800at2759"/>
<dbReference type="Proteomes" id="UP000276776">
    <property type="component" value="Unassembled WGS sequence"/>
</dbReference>